<dbReference type="Gene3D" id="3.10.105.10">
    <property type="entry name" value="Dipeptide-binding Protein, Domain 3"/>
    <property type="match status" value="1"/>
</dbReference>
<dbReference type="InterPro" id="IPR000914">
    <property type="entry name" value="SBP_5_dom"/>
</dbReference>
<dbReference type="PIRSF" id="PIRSF002741">
    <property type="entry name" value="MppA"/>
    <property type="match status" value="1"/>
</dbReference>
<organism evidence="3 4">
    <name type="scientific">Cellulomonas hominis</name>
    <dbReference type="NCBI Taxonomy" id="156981"/>
    <lineage>
        <taxon>Bacteria</taxon>
        <taxon>Bacillati</taxon>
        <taxon>Actinomycetota</taxon>
        <taxon>Actinomycetes</taxon>
        <taxon>Micrococcales</taxon>
        <taxon>Cellulomonadaceae</taxon>
        <taxon>Cellulomonas</taxon>
    </lineage>
</organism>
<proteinExistence type="predicted"/>
<reference evidence="3 4" key="1">
    <citation type="submission" date="2019-05" db="EMBL/GenBank/DDBJ databases">
        <title>Genome sequence of Cellulomonas hominis strain CS1.</title>
        <authorList>
            <person name="Belmont J."/>
            <person name="Maclea K.S."/>
        </authorList>
    </citation>
    <scope>NUCLEOTIDE SEQUENCE [LARGE SCALE GENOMIC DNA]</scope>
    <source>
        <strain evidence="3 4">CS1</strain>
    </source>
</reference>
<dbReference type="InterPro" id="IPR030678">
    <property type="entry name" value="Peptide/Ni-bd"/>
</dbReference>
<dbReference type="RefSeq" id="WP_154729785.1">
    <property type="nucleotide sequence ID" value="NZ_SZYE01000084.1"/>
</dbReference>
<dbReference type="InterPro" id="IPR039424">
    <property type="entry name" value="SBP_5"/>
</dbReference>
<comment type="caution">
    <text evidence="3">The sequence shown here is derived from an EMBL/GenBank/DDBJ whole genome shotgun (WGS) entry which is preliminary data.</text>
</comment>
<dbReference type="GO" id="GO:0042597">
    <property type="term" value="C:periplasmic space"/>
    <property type="evidence" value="ECO:0007669"/>
    <property type="project" value="UniProtKB-ARBA"/>
</dbReference>
<dbReference type="PROSITE" id="PS51257">
    <property type="entry name" value="PROKAR_LIPOPROTEIN"/>
    <property type="match status" value="1"/>
</dbReference>
<protein>
    <submittedName>
        <fullName evidence="3">ABC transporter substrate-binding protein</fullName>
    </submittedName>
</protein>
<dbReference type="EMBL" id="SZYE01000084">
    <property type="protein sequence ID" value="TKR23414.1"/>
    <property type="molecule type" value="Genomic_DNA"/>
</dbReference>
<dbReference type="GO" id="GO:0015833">
    <property type="term" value="P:peptide transport"/>
    <property type="evidence" value="ECO:0007669"/>
    <property type="project" value="TreeGrafter"/>
</dbReference>
<feature type="chain" id="PRO_5039159191" evidence="1">
    <location>
        <begin position="27"/>
        <end position="543"/>
    </location>
</feature>
<dbReference type="AlphaFoldDB" id="A0A7Z8JZ70"/>
<keyword evidence="1" id="KW-0732">Signal</keyword>
<dbReference type="PANTHER" id="PTHR30290">
    <property type="entry name" value="PERIPLASMIC BINDING COMPONENT OF ABC TRANSPORTER"/>
    <property type="match status" value="1"/>
</dbReference>
<evidence type="ECO:0000313" key="3">
    <source>
        <dbReference type="EMBL" id="TKR23414.1"/>
    </source>
</evidence>
<feature type="domain" description="Solute-binding protein family 5" evidence="2">
    <location>
        <begin position="95"/>
        <end position="452"/>
    </location>
</feature>
<gene>
    <name evidence="3" type="ORF">FA014_11325</name>
</gene>
<dbReference type="CDD" id="cd08492">
    <property type="entry name" value="PBP2_NikA_DppA_OppA_like_15"/>
    <property type="match status" value="1"/>
</dbReference>
<dbReference type="Gene3D" id="3.40.190.10">
    <property type="entry name" value="Periplasmic binding protein-like II"/>
    <property type="match status" value="1"/>
</dbReference>
<dbReference type="Proteomes" id="UP000308121">
    <property type="component" value="Unassembled WGS sequence"/>
</dbReference>
<dbReference type="SUPFAM" id="SSF53850">
    <property type="entry name" value="Periplasmic binding protein-like II"/>
    <property type="match status" value="1"/>
</dbReference>
<evidence type="ECO:0000256" key="1">
    <source>
        <dbReference type="SAM" id="SignalP"/>
    </source>
</evidence>
<dbReference type="GO" id="GO:1904680">
    <property type="term" value="F:peptide transmembrane transporter activity"/>
    <property type="evidence" value="ECO:0007669"/>
    <property type="project" value="TreeGrafter"/>
</dbReference>
<dbReference type="GO" id="GO:0043190">
    <property type="term" value="C:ATP-binding cassette (ABC) transporter complex"/>
    <property type="evidence" value="ECO:0007669"/>
    <property type="project" value="InterPro"/>
</dbReference>
<dbReference type="OrthoDB" id="5240629at2"/>
<feature type="signal peptide" evidence="1">
    <location>
        <begin position="1"/>
        <end position="26"/>
    </location>
</feature>
<accession>A0A7Z8JZ70</accession>
<name>A0A7Z8JZ70_9CELL</name>
<dbReference type="Pfam" id="PF00496">
    <property type="entry name" value="SBP_bac_5"/>
    <property type="match status" value="1"/>
</dbReference>
<evidence type="ECO:0000313" key="4">
    <source>
        <dbReference type="Proteomes" id="UP000308121"/>
    </source>
</evidence>
<sequence>MTTPTRRRGARPAAAATLATTALLLAACSSGGTGGGSGDASTGADAEPVTGGDLRFAITVDSRCIDPQQVGNNDAIAVARQTVASLTAQDPDTGEIVPWLAESWEVGDDASSYTFHLREGATYADGTPIDAESVKTNFDAIVALGATASLGSQYLVGYEGTTVADPQTLTVDFAQPSAQFLQATSTFSLGLLSPASADLTPEERCAGDYVGSGPFQVESYTQDQEIVLTKVRGYDWSSEADEHTGEAYLDTVTYQVIPESSVRAGSLASGQIDATAAIAAVDQPQFDGNGFWLQQRANPGVAYQLFPKESSPLASDEAVRVAISKGIDRQQIVDTVLTERDQAATGVLSHSTPLAADLGDLLAHDPDGAEELLDDAGWLVGDDGIREKDGQRLSTTVTFWQDPAPLELVQQQLRQIGVDLQLQHVEIAESTAIKESGDFDFDYYNLTRSDPDVLRLIFSANARNINDRPAEEVDDLLDRSAAATDPDERGQLIEEASRLLVEHGHAIPVYELSTTIAAADRVHGLTFEGSSRLDFYGAWVDPS</sequence>
<evidence type="ECO:0000259" key="2">
    <source>
        <dbReference type="Pfam" id="PF00496"/>
    </source>
</evidence>